<dbReference type="Proteomes" id="UP000556436">
    <property type="component" value="Unassembled WGS sequence"/>
</dbReference>
<keyword evidence="2" id="KW-1185">Reference proteome</keyword>
<comment type="caution">
    <text evidence="1">The sequence shown here is derived from an EMBL/GenBank/DDBJ whole genome shotgun (WGS) entry which is preliminary data.</text>
</comment>
<accession>A0A7W7L6M9</accession>
<name>A0A7W7L6M9_STRNE</name>
<proteinExistence type="predicted"/>
<dbReference type="AlphaFoldDB" id="A0A7W7L6M9"/>
<dbReference type="EMBL" id="JACHJG010000001">
    <property type="protein sequence ID" value="MBB4884041.1"/>
    <property type="molecule type" value="Genomic_DNA"/>
</dbReference>
<evidence type="ECO:0000313" key="1">
    <source>
        <dbReference type="EMBL" id="MBB4884041.1"/>
    </source>
</evidence>
<organism evidence="1 2">
    <name type="scientific">Streptomyces netropsis</name>
    <name type="common">Streptoverticillium netropsis</name>
    <dbReference type="NCBI Taxonomy" id="55404"/>
    <lineage>
        <taxon>Bacteria</taxon>
        <taxon>Bacillati</taxon>
        <taxon>Actinomycetota</taxon>
        <taxon>Actinomycetes</taxon>
        <taxon>Kitasatosporales</taxon>
        <taxon>Streptomycetaceae</taxon>
        <taxon>Streptomyces</taxon>
    </lineage>
</organism>
<reference evidence="1 2" key="1">
    <citation type="submission" date="2020-08" db="EMBL/GenBank/DDBJ databases">
        <title>Genomic Encyclopedia of Type Strains, Phase III (KMG-III): the genomes of soil and plant-associated and newly described type strains.</title>
        <authorList>
            <person name="Whitman W."/>
        </authorList>
    </citation>
    <scope>NUCLEOTIDE SEQUENCE [LARGE SCALE GENOMIC DNA]</scope>
    <source>
        <strain evidence="1 2">CECT 3265</strain>
    </source>
</reference>
<gene>
    <name evidence="1" type="ORF">FHS38_000050</name>
</gene>
<sequence>MSDAHEATGPWTRATRCSVPWASWAENATMEQW</sequence>
<protein>
    <submittedName>
        <fullName evidence="1">Uncharacterized protein</fullName>
    </submittedName>
</protein>
<evidence type="ECO:0000313" key="2">
    <source>
        <dbReference type="Proteomes" id="UP000556436"/>
    </source>
</evidence>